<sequence>MSGVEVFGGNFSKNSFSRRPPSLICSTAAARRLESAQKGALVESSKSSLTSQLIKAAWSAHSGSGAIRSPPRSDLVVSCVVFAAWNMPPLLYPADVVDSQLTYNKDGSTKHAANGSSGNPEPQPLPIVRRPTTRLSRSPIQQLQNGKEKEAKGVSARTLSSTPPASTALDPLSTVWAKQIFLRTNSGTLETSLAQRLRNSTKPDSPTAESFPRKSISMENTTRLANGLADFPKDRKKNDDDAPDSDSELGELRTDGSSARAPMSVMSDGGGYIPLYKEPPRYIRVRSHNSKRRDFNRLFLAQELLGPRPDKDDEPSQGRAPATAVGTRLLKAGDAIWAAEFSIDGRYLAVAGKDQIVRVFAVLSTEEERKAHEEEEEAERDAQGKTRGERLSAPVFRNKPIREFEAHTGEVLALCWSKNNFLLSTSMDKTVRLWHISRRECLATFTHHDLVTSISFHPTDDRFFLAGSLDAQLRLWNIPDKSVAFLASTNEFITAVAFSPDGKTAMCGVLNGMCSFYETEGLKLKFQIHVRSSRGKNAKGSKITGIKTATAPGSGDVKVLISSNDSRVRIYNLKTRMLEVKFKGLENQSSQIHARFSDDGAYVICGSEDRKAYIWNANTTEAETKDRQPYECFDAHPEVVTTALLAPTRTRQLLSASGDPIFDLCNPPPVLLRSLDEAALSQAGEVSETGTEIHHPTPSIKKPEESPAYLERCKHLDGNIIVTTDRTGTIKVFRQDCAYVKRQQNMWELGSKFSSKVSGLGRSGSIITRTSGSLSRRPSLNLSPGQIQHPSDRIMSWRQDVDDEGRASLNVTPTRSERSASPRKASRAPANLSTTANPSRAVSSGSPVRAQRSGLASPTSSVRTRPSVGAIDGRGSQPPTPSFNFISMADSDDNEKDGGFWNISRWRGSISGLRYSVSASSPTEATHDAAADTAAAAQGQSQRSTGLLKPPSRAANRRSIGITDLNRPKIVEDQANRRRSMGSTVRARKSQDTSVGMEIIDEHKSDQSPPKKRADSGVGRMSYDTAE</sequence>
<feature type="region of interest" description="Disordered" evidence="4">
    <location>
        <begin position="196"/>
        <end position="272"/>
    </location>
</feature>
<feature type="region of interest" description="Disordered" evidence="4">
    <location>
        <begin position="368"/>
        <end position="389"/>
    </location>
</feature>
<feature type="compositionally biased region" description="Basic and acidic residues" evidence="4">
    <location>
        <begin position="380"/>
        <end position="389"/>
    </location>
</feature>
<dbReference type="InterPro" id="IPR015943">
    <property type="entry name" value="WD40/YVTN_repeat-like_dom_sf"/>
</dbReference>
<evidence type="ECO:0000256" key="2">
    <source>
        <dbReference type="ARBA" id="ARBA00022737"/>
    </source>
</evidence>
<feature type="compositionally biased region" description="Basic and acidic residues" evidence="4">
    <location>
        <begin position="966"/>
        <end position="976"/>
    </location>
</feature>
<protein>
    <submittedName>
        <fullName evidence="5">Wd repeat-containing 44</fullName>
    </submittedName>
</protein>
<keyword evidence="2" id="KW-0677">Repeat</keyword>
<evidence type="ECO:0000313" key="6">
    <source>
        <dbReference type="Proteomes" id="UP000827724"/>
    </source>
</evidence>
<evidence type="ECO:0000256" key="1">
    <source>
        <dbReference type="ARBA" id="ARBA00022574"/>
    </source>
</evidence>
<dbReference type="PANTHER" id="PTHR14221:SF0">
    <property type="entry name" value="WD REPEAT-CONTAINING PROTEIN 44"/>
    <property type="match status" value="1"/>
</dbReference>
<accession>A0A9P8TSZ1</accession>
<dbReference type="EMBL" id="JAIWOZ010000007">
    <property type="protein sequence ID" value="KAH6603653.1"/>
    <property type="molecule type" value="Genomic_DNA"/>
</dbReference>
<keyword evidence="6" id="KW-1185">Reference proteome</keyword>
<feature type="region of interest" description="Disordered" evidence="4">
    <location>
        <begin position="105"/>
        <end position="169"/>
    </location>
</feature>
<feature type="repeat" description="WD" evidence="3">
    <location>
        <begin position="444"/>
        <end position="478"/>
    </location>
</feature>
<dbReference type="Pfam" id="PF00400">
    <property type="entry name" value="WD40"/>
    <property type="match status" value="4"/>
</dbReference>
<feature type="compositionally biased region" description="Basic and acidic residues" evidence="4">
    <location>
        <begin position="231"/>
        <end position="240"/>
    </location>
</feature>
<feature type="compositionally biased region" description="Basic and acidic residues" evidence="4">
    <location>
        <begin position="691"/>
        <end position="706"/>
    </location>
</feature>
<proteinExistence type="predicted"/>
<dbReference type="PANTHER" id="PTHR14221">
    <property type="entry name" value="WD REPEAT DOMAIN 44"/>
    <property type="match status" value="1"/>
</dbReference>
<feature type="region of interest" description="Disordered" evidence="4">
    <location>
        <begin position="806"/>
        <end position="891"/>
    </location>
</feature>
<dbReference type="PROSITE" id="PS50294">
    <property type="entry name" value="WD_REPEATS_REGION"/>
    <property type="match status" value="2"/>
</dbReference>
<dbReference type="AlphaFoldDB" id="A0A9P8TSZ1"/>
<dbReference type="SUPFAM" id="SSF50978">
    <property type="entry name" value="WD40 repeat-like"/>
    <property type="match status" value="1"/>
</dbReference>
<keyword evidence="1 3" id="KW-0853">WD repeat</keyword>
<dbReference type="Gene3D" id="2.130.10.10">
    <property type="entry name" value="YVTN repeat-like/Quinoprotein amine dehydrogenase"/>
    <property type="match status" value="1"/>
</dbReference>
<feature type="repeat" description="WD" evidence="3">
    <location>
        <begin position="404"/>
        <end position="444"/>
    </location>
</feature>
<evidence type="ECO:0000313" key="5">
    <source>
        <dbReference type="EMBL" id="KAH6603653.1"/>
    </source>
</evidence>
<gene>
    <name evidence="5" type="ORF">Trco_008428</name>
</gene>
<organism evidence="5 6">
    <name type="scientific">Trichoderma cornu-damae</name>
    <dbReference type="NCBI Taxonomy" id="654480"/>
    <lineage>
        <taxon>Eukaryota</taxon>
        <taxon>Fungi</taxon>
        <taxon>Dikarya</taxon>
        <taxon>Ascomycota</taxon>
        <taxon>Pezizomycotina</taxon>
        <taxon>Sordariomycetes</taxon>
        <taxon>Hypocreomycetidae</taxon>
        <taxon>Hypocreales</taxon>
        <taxon>Hypocreaceae</taxon>
        <taxon>Trichoderma</taxon>
    </lineage>
</organism>
<name>A0A9P8TSZ1_9HYPO</name>
<feature type="region of interest" description="Disordered" evidence="4">
    <location>
        <begin position="936"/>
        <end position="1027"/>
    </location>
</feature>
<dbReference type="InterPro" id="IPR036322">
    <property type="entry name" value="WD40_repeat_dom_sf"/>
</dbReference>
<comment type="caution">
    <text evidence="5">The sequence shown here is derived from an EMBL/GenBank/DDBJ whole genome shotgun (WGS) entry which is preliminary data.</text>
</comment>
<feature type="region of interest" description="Disordered" evidence="4">
    <location>
        <begin position="768"/>
        <end position="793"/>
    </location>
</feature>
<dbReference type="InterPro" id="IPR001680">
    <property type="entry name" value="WD40_rpt"/>
</dbReference>
<feature type="repeat" description="WD" evidence="3">
    <location>
        <begin position="596"/>
        <end position="625"/>
    </location>
</feature>
<reference evidence="5" key="1">
    <citation type="submission" date="2021-08" db="EMBL/GenBank/DDBJ databases">
        <title>Chromosome-Level Trichoderma cornu-damae using Hi-C Data.</title>
        <authorList>
            <person name="Kim C.S."/>
        </authorList>
    </citation>
    <scope>NUCLEOTIDE SEQUENCE</scope>
    <source>
        <strain evidence="5">KA19-0412C</strain>
    </source>
</reference>
<feature type="compositionally biased region" description="Polar residues" evidence="4">
    <location>
        <begin position="831"/>
        <end position="846"/>
    </location>
</feature>
<dbReference type="PROSITE" id="PS50082">
    <property type="entry name" value="WD_REPEATS_2"/>
    <property type="match status" value="3"/>
</dbReference>
<feature type="compositionally biased region" description="Polar residues" evidence="4">
    <location>
        <begin position="854"/>
        <end position="864"/>
    </location>
</feature>
<dbReference type="OrthoDB" id="1932312at2759"/>
<feature type="compositionally biased region" description="Polar residues" evidence="4">
    <location>
        <begin position="196"/>
        <end position="208"/>
    </location>
</feature>
<feature type="compositionally biased region" description="Polar residues" evidence="4">
    <location>
        <begin position="133"/>
        <end position="145"/>
    </location>
</feature>
<evidence type="ECO:0000256" key="4">
    <source>
        <dbReference type="SAM" id="MobiDB-lite"/>
    </source>
</evidence>
<dbReference type="SMART" id="SM00320">
    <property type="entry name" value="WD40"/>
    <property type="match status" value="6"/>
</dbReference>
<dbReference type="Proteomes" id="UP000827724">
    <property type="component" value="Unassembled WGS sequence"/>
</dbReference>
<feature type="region of interest" description="Disordered" evidence="4">
    <location>
        <begin position="685"/>
        <end position="706"/>
    </location>
</feature>
<dbReference type="InterPro" id="IPR040324">
    <property type="entry name" value="WDR44/Dgr2"/>
</dbReference>
<evidence type="ECO:0000256" key="3">
    <source>
        <dbReference type="PROSITE-ProRule" id="PRU00221"/>
    </source>
</evidence>
<feature type="compositionally biased region" description="Low complexity" evidence="4">
    <location>
        <begin position="771"/>
        <end position="785"/>
    </location>
</feature>